<evidence type="ECO:0000256" key="2">
    <source>
        <dbReference type="SAM" id="Phobius"/>
    </source>
</evidence>
<keyword evidence="2" id="KW-0812">Transmembrane</keyword>
<gene>
    <name evidence="3" type="ORF">SEA_MYRADEE_23</name>
</gene>
<feature type="transmembrane region" description="Helical" evidence="2">
    <location>
        <begin position="130"/>
        <end position="150"/>
    </location>
</feature>
<sequence>MADAGGKEVGRISIRVVPLLKKFREEIMAELEAIERTVKGKVTVNADLDSAGLKSQFAAAMAELKAMAKDIKVTANVDANTAGVRQKVKAATKGIKAEVDVDVKRGALDRIRGVFDGMNKMKGPSFGSGINAAGYGVILGAITLVAAPLIGLITTALLTLPGLISLVLTPIAAIALGLEGLGKAAEGLKVPFDGLKKTMSDTFQERFTPIFDKLGGIFPMLENAMPRVAAGLADMTRGFVDTITSSEGMESIQRTINNIAGGLTRATPGIRDFTAGLMQVAEKFTEKMPDLADWFNGAGKSFKDWVAQMSEDGTLDAAFDTLGTTLKTVLEALGKMGEKGMEFMKDPAKMDEFLRTLEGIGEALASIVAISDLLNRLKPPEWLIGNKEQDEKNVVPGSNTGAFDKGYEKGSAAEWIKKTAPDAIKKAWNEDVAPFFSDWWKRVGDGWNGFWTGVGEEAGTAVDWTKGKWNGMTEWFSEMWGKAKEAPGALWSDIKTGATTAWTTVQTAWSNAGIWFSGLWETIKSTASSTWDTIKTNAINALSGIGEWFGNIPDQLSAAWGTLQDIAGIVWDAVKTAVETKFAEIVQTVKDKANEIVSEIGTWPGRFFSAITSIDLSGAGQALMDGLLAGIRAGAQKVFDFVSTIADTIARLKGPLPYDRQVLTPNGMALMQGLQDGIEGGFEGVKNRASQLADEISDAINSGTLNTDGLKEQLRKQMDELTLARDELKTQVNGTEDKDQKATLRDQMKQLQTVRDQLKLQSDQLGFSQKYGDEVEKTDKLMEDQLTKMVDIGKSFAMANVQQFQSDLGISGQGAIPQLAEQGLGWASGMLSKLISGGMGGTTIQVGSMDDALAAKQTLDNKRALQYTPRR</sequence>
<keyword evidence="1" id="KW-0175">Coiled coil</keyword>
<dbReference type="EMBL" id="MF141539">
    <property type="protein sequence ID" value="ASR77131.1"/>
    <property type="molecule type" value="Genomic_DNA"/>
</dbReference>
<keyword evidence="4" id="KW-1185">Reference proteome</keyword>
<dbReference type="Gene3D" id="1.20.120.20">
    <property type="entry name" value="Apolipoprotein"/>
    <property type="match status" value="1"/>
</dbReference>
<keyword evidence="2" id="KW-1133">Transmembrane helix</keyword>
<feature type="transmembrane region" description="Helical" evidence="2">
    <location>
        <begin position="156"/>
        <end position="178"/>
    </location>
</feature>
<dbReference type="Proteomes" id="UP000225918">
    <property type="component" value="Segment"/>
</dbReference>
<name>A0A222YXX2_9CAUD</name>
<feature type="coiled-coil region" evidence="1">
    <location>
        <begin position="707"/>
        <end position="761"/>
    </location>
</feature>
<protein>
    <submittedName>
        <fullName evidence="3">Tape measure protein</fullName>
    </submittedName>
</protein>
<accession>A0A222YXX2</accession>
<evidence type="ECO:0000313" key="3">
    <source>
        <dbReference type="EMBL" id="ASR77131.1"/>
    </source>
</evidence>
<proteinExistence type="predicted"/>
<reference evidence="4" key="1">
    <citation type="submission" date="2017-05" db="EMBL/GenBank/DDBJ databases">
        <authorList>
            <person name="Song R."/>
            <person name="Chenine A.L."/>
            <person name="Ruprecht R.M."/>
        </authorList>
    </citation>
    <scope>NUCLEOTIDE SEQUENCE [LARGE SCALE GENOMIC DNA]</scope>
</reference>
<evidence type="ECO:0000256" key="1">
    <source>
        <dbReference type="SAM" id="Coils"/>
    </source>
</evidence>
<evidence type="ECO:0000313" key="4">
    <source>
        <dbReference type="Proteomes" id="UP000225918"/>
    </source>
</evidence>
<keyword evidence="2" id="KW-0472">Membrane</keyword>
<organism evidence="3 4">
    <name type="scientific">Mycobacterium phage MyraDee</name>
    <dbReference type="NCBI Taxonomy" id="2024303"/>
    <lineage>
        <taxon>Viruses</taxon>
        <taxon>Duplodnaviria</taxon>
        <taxon>Heunggongvirae</taxon>
        <taxon>Uroviricota</taxon>
        <taxon>Caudoviricetes</taxon>
        <taxon>Myradeevirus</taxon>
        <taxon>Myradeevirus MyraDee</taxon>
    </lineage>
</organism>